<dbReference type="RefSeq" id="WP_230273069.1">
    <property type="nucleotide sequence ID" value="NZ_JAJKFW010000020.1"/>
</dbReference>
<protein>
    <submittedName>
        <fullName evidence="2">Uncharacterized protein</fullName>
    </submittedName>
</protein>
<evidence type="ECO:0000313" key="3">
    <source>
        <dbReference type="Proteomes" id="UP001430306"/>
    </source>
</evidence>
<accession>A0ABS8NFE2</accession>
<evidence type="ECO:0000313" key="2">
    <source>
        <dbReference type="EMBL" id="MCC9642271.1"/>
    </source>
</evidence>
<feature type="signal peptide" evidence="1">
    <location>
        <begin position="1"/>
        <end position="35"/>
    </location>
</feature>
<dbReference type="SUPFAM" id="SSF50998">
    <property type="entry name" value="Quinoprotein alcohol dehydrogenase-like"/>
    <property type="match status" value="1"/>
</dbReference>
<keyword evidence="3" id="KW-1185">Reference proteome</keyword>
<feature type="chain" id="PRO_5045838084" evidence="1">
    <location>
        <begin position="36"/>
        <end position="277"/>
    </location>
</feature>
<sequence length="277" mass="29944">MLCTLTSFRCFLRLSTAMLVGFLIAFGGNSSLTDAAETSPSPVHCEGHYSHHLQGVGSDGEHLYWSFTTSLVKTDSSGIVLKKVPAANHHGDLCVRDGKIYVAVNLGRFNDAEGNADSWVYVYDAETLEEISRHEVQEVFHGAGGIGHRDGHFFVVGGLPESIDENYVYEYDGEFQFVRKHVVASGHTHLGIQTAAFANGRWWFGCYGSPAILLVTDGDLEMMGRYEANCSLGIEAGPEGGLLVASGTCSSAKGCDGQIRLADPNEQKGFVFRANTP</sequence>
<dbReference type="Proteomes" id="UP001430306">
    <property type="component" value="Unassembled WGS sequence"/>
</dbReference>
<name>A0ABS8NFE2_9BACT</name>
<dbReference type="InterPro" id="IPR011047">
    <property type="entry name" value="Quinoprotein_ADH-like_sf"/>
</dbReference>
<gene>
    <name evidence="2" type="ORF">LOC71_08290</name>
</gene>
<dbReference type="EMBL" id="JAJKFW010000020">
    <property type="protein sequence ID" value="MCC9642271.1"/>
    <property type="molecule type" value="Genomic_DNA"/>
</dbReference>
<organism evidence="2 3">
    <name type="scientific">Rhodopirellula halodulae</name>
    <dbReference type="NCBI Taxonomy" id="2894198"/>
    <lineage>
        <taxon>Bacteria</taxon>
        <taxon>Pseudomonadati</taxon>
        <taxon>Planctomycetota</taxon>
        <taxon>Planctomycetia</taxon>
        <taxon>Pirellulales</taxon>
        <taxon>Pirellulaceae</taxon>
        <taxon>Rhodopirellula</taxon>
    </lineage>
</organism>
<reference evidence="2" key="1">
    <citation type="submission" date="2021-11" db="EMBL/GenBank/DDBJ databases">
        <title>Genome sequence.</title>
        <authorList>
            <person name="Sun Q."/>
        </authorList>
    </citation>
    <scope>NUCLEOTIDE SEQUENCE</scope>
    <source>
        <strain evidence="2">JC740</strain>
    </source>
</reference>
<evidence type="ECO:0000256" key="1">
    <source>
        <dbReference type="SAM" id="SignalP"/>
    </source>
</evidence>
<keyword evidence="1" id="KW-0732">Signal</keyword>
<proteinExistence type="predicted"/>
<comment type="caution">
    <text evidence="2">The sequence shown here is derived from an EMBL/GenBank/DDBJ whole genome shotgun (WGS) entry which is preliminary data.</text>
</comment>